<keyword evidence="3" id="KW-1185">Reference proteome</keyword>
<protein>
    <submittedName>
        <fullName evidence="2">Uncharacterized protein</fullName>
    </submittedName>
</protein>
<organism evidence="2 3">
    <name type="scientific">Fusarium ambrosium</name>
    <dbReference type="NCBI Taxonomy" id="131363"/>
    <lineage>
        <taxon>Eukaryota</taxon>
        <taxon>Fungi</taxon>
        <taxon>Dikarya</taxon>
        <taxon>Ascomycota</taxon>
        <taxon>Pezizomycotina</taxon>
        <taxon>Sordariomycetes</taxon>
        <taxon>Hypocreomycetidae</taxon>
        <taxon>Hypocreales</taxon>
        <taxon>Nectriaceae</taxon>
        <taxon>Fusarium</taxon>
        <taxon>Fusarium solani species complex</taxon>
    </lineage>
</organism>
<reference evidence="2 3" key="1">
    <citation type="submission" date="2017-06" db="EMBL/GenBank/DDBJ databases">
        <title>Cmopartive genomic analysis of Ambrosia Fusariam Clade fungi.</title>
        <authorList>
            <person name="Stajich J.E."/>
            <person name="Carrillo J."/>
            <person name="Kijimoto T."/>
            <person name="Eskalen A."/>
            <person name="O'Donnell K."/>
            <person name="Kasson M."/>
        </authorList>
    </citation>
    <scope>NUCLEOTIDE SEQUENCE [LARGE SCALE GENOMIC DNA]</scope>
    <source>
        <strain evidence="2 3">NRRL 20438</strain>
    </source>
</reference>
<dbReference type="Proteomes" id="UP000288429">
    <property type="component" value="Unassembled WGS sequence"/>
</dbReference>
<feature type="compositionally biased region" description="Polar residues" evidence="1">
    <location>
        <begin position="1"/>
        <end position="10"/>
    </location>
</feature>
<gene>
    <name evidence="2" type="ORF">CDV31_008481</name>
</gene>
<evidence type="ECO:0000313" key="2">
    <source>
        <dbReference type="EMBL" id="RSM07701.1"/>
    </source>
</evidence>
<feature type="region of interest" description="Disordered" evidence="1">
    <location>
        <begin position="156"/>
        <end position="186"/>
    </location>
</feature>
<evidence type="ECO:0000256" key="1">
    <source>
        <dbReference type="SAM" id="MobiDB-lite"/>
    </source>
</evidence>
<comment type="caution">
    <text evidence="2">The sequence shown here is derived from an EMBL/GenBank/DDBJ whole genome shotgun (WGS) entry which is preliminary data.</text>
</comment>
<proteinExistence type="predicted"/>
<sequence>MPTPTSSTWQELGVTPPDMNPQPPESHRDNFSWMEAVFDNSPASPDLNILERSEAHCLSRILEAAEYEYYAPLELDTTDPSAFLPNLDDCGYPSCSILPGSDSVFPAVFSDSFCTSVGTNTSTSAKEATLLPWLVPEGNSPDSLLYPETALGPSFTTIQGENHDLSPDQSHQTTQASHTGNLTSDNWTSSPFIPPLDSFVMDAPLLDGQEWDAIPQLTAHPFTIRRGFNDCRLVQLILTFSV</sequence>
<feature type="region of interest" description="Disordered" evidence="1">
    <location>
        <begin position="1"/>
        <end position="27"/>
    </location>
</feature>
<dbReference type="EMBL" id="NIZV01000112">
    <property type="protein sequence ID" value="RSM07701.1"/>
    <property type="molecule type" value="Genomic_DNA"/>
</dbReference>
<dbReference type="AlphaFoldDB" id="A0A428U098"/>
<accession>A0A428U098</accession>
<evidence type="ECO:0000313" key="3">
    <source>
        <dbReference type="Proteomes" id="UP000288429"/>
    </source>
</evidence>
<feature type="compositionally biased region" description="Polar residues" evidence="1">
    <location>
        <begin position="167"/>
        <end position="186"/>
    </location>
</feature>
<name>A0A428U098_9HYPO</name>